<dbReference type="AlphaFoldDB" id="A0A1G6TEX2"/>
<dbReference type="OrthoDB" id="9757947at2"/>
<organism evidence="1 2">
    <name type="scientific">Niabella drilacis (strain DSM 25811 / CCM 8410 / CCUG 62505 / LMG 26954 / E90)</name>
    <dbReference type="NCBI Taxonomy" id="1285928"/>
    <lineage>
        <taxon>Bacteria</taxon>
        <taxon>Pseudomonadati</taxon>
        <taxon>Bacteroidota</taxon>
        <taxon>Chitinophagia</taxon>
        <taxon>Chitinophagales</taxon>
        <taxon>Chitinophagaceae</taxon>
        <taxon>Niabella</taxon>
    </lineage>
</organism>
<name>A0A1G6TEX2_NIADE</name>
<keyword evidence="2" id="KW-1185">Reference proteome</keyword>
<accession>A0A1G6TEX2</accession>
<proteinExistence type="predicted"/>
<reference evidence="2" key="1">
    <citation type="submission" date="2016-10" db="EMBL/GenBank/DDBJ databases">
        <authorList>
            <person name="Varghese N."/>
            <person name="Submissions S."/>
        </authorList>
    </citation>
    <scope>NUCLEOTIDE SEQUENCE [LARGE SCALE GENOMIC DNA]</scope>
    <source>
        <strain evidence="2">DSM 25811 / CCM 8410 / LMG 26954 / E90</strain>
    </source>
</reference>
<dbReference type="STRING" id="1285928.SAMN04487894_107192"/>
<gene>
    <name evidence="1" type="ORF">SAMN04487894_107192</name>
</gene>
<evidence type="ECO:0000313" key="1">
    <source>
        <dbReference type="EMBL" id="SDD27613.1"/>
    </source>
</evidence>
<dbReference type="RefSeq" id="WP_143019782.1">
    <property type="nucleotide sequence ID" value="NZ_FMZO01000007.1"/>
</dbReference>
<protein>
    <submittedName>
        <fullName evidence="1">Uncharacterized protein</fullName>
    </submittedName>
</protein>
<dbReference type="Proteomes" id="UP000198757">
    <property type="component" value="Unassembled WGS sequence"/>
</dbReference>
<evidence type="ECO:0000313" key="2">
    <source>
        <dbReference type="Proteomes" id="UP000198757"/>
    </source>
</evidence>
<dbReference type="EMBL" id="FMZO01000007">
    <property type="protein sequence ID" value="SDD27613.1"/>
    <property type="molecule type" value="Genomic_DNA"/>
</dbReference>
<sequence length="580" mass="62774">MKHQYIITAVLVFLLQYSAVLPAQDLPPLTSVDSLAYYPKTLTRPNASGIYPNTVIATLLISAPGNYFTDWTITGPNNTANPVGVTLNTTDSYGSATSLRTNSSFVYVVFKSTAAIGTYTVMATRGTTASTTITLTDGSNPSINLWVARDQGDIQRVESFTVSNGKYISGPSTLFYTNTSFAALSSNAYFRQQDGFFYWSNQYDLGANTFDLYSVSSDGGSGNMKVSRWNFPANTPSFAAWNFVRLANDNNTPSSVWTIISDGFQICLAKMPSSGLNQGTTILVDDDVQLSGGTAFDFQGGDLCFDASGNMYVVAGGSDHNYIYTGRPENLKTAATSPSGNTLLTRKWQIYNENNQPFTGSFTGCCFDINGGMYLSVAYNANSAADGIYYLDPATIQNANNTNIIQAKQIYSGSGVTDLASNVFPASTPLAAVFGPVQAVRNKNNITINWDTYSEEHNTYFGVEVSNDGMRFKEVARVKTKAINGNSSSRLSYTCSLTADNEGILISFSLLPVCMILLSFPGRRLLKLLVFLSIIVCSSCSKNKSINSPGDRASIYIRIAQHDLDGSASYSKIVKIIDNN</sequence>